<dbReference type="InterPro" id="IPR019749">
    <property type="entry name" value="Band_41_domain"/>
</dbReference>
<dbReference type="SMART" id="SM00233">
    <property type="entry name" value="PH"/>
    <property type="match status" value="2"/>
</dbReference>
<dbReference type="Proteomes" id="UP000694546">
    <property type="component" value="Chromosome 5"/>
</dbReference>
<evidence type="ECO:0000256" key="4">
    <source>
        <dbReference type="ARBA" id="ARBA00023175"/>
    </source>
</evidence>
<protein>
    <submittedName>
        <fullName evidence="12">Myosin X, like 1</fullName>
    </submittedName>
</protein>
<accession>A0A8C5BYG4</accession>
<dbReference type="Gene3D" id="1.25.40.530">
    <property type="entry name" value="MyTH4 domain"/>
    <property type="match status" value="1"/>
</dbReference>
<dbReference type="PANTHER" id="PTHR46049:SF9">
    <property type="entry name" value="MYOSIN X,-LIKE 1"/>
    <property type="match status" value="1"/>
</dbReference>
<keyword evidence="5" id="KW-0009">Actin-binding</keyword>
<dbReference type="Gene3D" id="3.40.850.10">
    <property type="entry name" value="Kinesin motor domain"/>
    <property type="match status" value="1"/>
</dbReference>
<feature type="domain" description="PH" evidence="8">
    <location>
        <begin position="1013"/>
        <end position="1111"/>
    </location>
</feature>
<evidence type="ECO:0000313" key="12">
    <source>
        <dbReference type="Ensembl" id="ENSGMOP00000053116.1"/>
    </source>
</evidence>
<name>A0A8C5BYG4_GADMO</name>
<proteinExistence type="inferred from homology"/>
<dbReference type="PROSITE" id="PS50096">
    <property type="entry name" value="IQ"/>
    <property type="match status" value="3"/>
</dbReference>
<dbReference type="InterPro" id="IPR036961">
    <property type="entry name" value="Kinesin_motor_dom_sf"/>
</dbReference>
<dbReference type="CDD" id="cd14873">
    <property type="entry name" value="MYSc_Myo10"/>
    <property type="match status" value="1"/>
</dbReference>
<evidence type="ECO:0000259" key="8">
    <source>
        <dbReference type="PROSITE" id="PS50003"/>
    </source>
</evidence>
<dbReference type="InterPro" id="IPR019748">
    <property type="entry name" value="FERM_central"/>
</dbReference>
<feature type="coiled-coil region" evidence="6">
    <location>
        <begin position="785"/>
        <end position="815"/>
    </location>
</feature>
<feature type="region of interest" description="Actin-binding" evidence="5">
    <location>
        <begin position="602"/>
        <end position="624"/>
    </location>
</feature>
<dbReference type="Gene3D" id="1.20.80.10">
    <property type="match status" value="1"/>
</dbReference>
<evidence type="ECO:0000256" key="2">
    <source>
        <dbReference type="ARBA" id="ARBA00022840"/>
    </source>
</evidence>
<dbReference type="PROSITE" id="PS50057">
    <property type="entry name" value="FERM_3"/>
    <property type="match status" value="1"/>
</dbReference>
<keyword evidence="13" id="KW-1185">Reference proteome</keyword>
<dbReference type="Pfam" id="PF18597">
    <property type="entry name" value="SH3_19"/>
    <property type="match status" value="1"/>
</dbReference>
<dbReference type="Gene3D" id="3.10.20.90">
    <property type="entry name" value="Phosphatidylinositol 3-kinase Catalytic Subunit, Chain A, domain 1"/>
    <property type="match status" value="1"/>
</dbReference>
<dbReference type="GO" id="GO:0005524">
    <property type="term" value="F:ATP binding"/>
    <property type="evidence" value="ECO:0007669"/>
    <property type="project" value="UniProtKB-UniRule"/>
</dbReference>
<dbReference type="PROSITE" id="PS51456">
    <property type="entry name" value="MYOSIN_MOTOR"/>
    <property type="match status" value="1"/>
</dbReference>
<dbReference type="GO" id="GO:0016459">
    <property type="term" value="C:myosin complex"/>
    <property type="evidence" value="ECO:0007669"/>
    <property type="project" value="UniProtKB-KW"/>
</dbReference>
<feature type="domain" description="FERM" evidence="9">
    <location>
        <begin position="1483"/>
        <end position="1831"/>
    </location>
</feature>
<dbReference type="GO" id="GO:0048675">
    <property type="term" value="P:axon extension"/>
    <property type="evidence" value="ECO:0007669"/>
    <property type="project" value="TreeGrafter"/>
</dbReference>
<dbReference type="InterPro" id="IPR051724">
    <property type="entry name" value="Actin_motor_Myosin"/>
</dbReference>
<dbReference type="PROSITE" id="PS51016">
    <property type="entry name" value="MYTH4"/>
    <property type="match status" value="1"/>
</dbReference>
<evidence type="ECO:0000313" key="13">
    <source>
        <dbReference type="Proteomes" id="UP000694546"/>
    </source>
</evidence>
<dbReference type="PROSITE" id="PS50003">
    <property type="entry name" value="PH_DOMAIN"/>
    <property type="match status" value="2"/>
</dbReference>
<dbReference type="Gene3D" id="1.20.5.170">
    <property type="match status" value="1"/>
</dbReference>
<dbReference type="InterPro" id="IPR014352">
    <property type="entry name" value="FERM/acyl-CoA-bd_prot_sf"/>
</dbReference>
<dbReference type="Pfam" id="PF16735">
    <property type="entry name" value="MYO10_CC"/>
    <property type="match status" value="1"/>
</dbReference>
<dbReference type="SUPFAM" id="SSF52540">
    <property type="entry name" value="P-loop containing nucleoside triphosphate hydrolases"/>
    <property type="match status" value="1"/>
</dbReference>
<reference evidence="12" key="2">
    <citation type="submission" date="2025-09" db="UniProtKB">
        <authorList>
            <consortium name="Ensembl"/>
        </authorList>
    </citation>
    <scope>IDENTIFICATION</scope>
</reference>
<dbReference type="GO" id="GO:0005737">
    <property type="term" value="C:cytoplasm"/>
    <property type="evidence" value="ECO:0007669"/>
    <property type="project" value="UniProtKB-SubCell"/>
</dbReference>
<dbReference type="Pfam" id="PF00169">
    <property type="entry name" value="PH"/>
    <property type="match status" value="2"/>
</dbReference>
<dbReference type="PRINTS" id="PR00193">
    <property type="entry name" value="MYOSINHEAVY"/>
</dbReference>
<dbReference type="Gene3D" id="1.10.10.820">
    <property type="match status" value="1"/>
</dbReference>
<evidence type="ECO:0000259" key="10">
    <source>
        <dbReference type="PROSITE" id="PS51016"/>
    </source>
</evidence>
<organism evidence="12 13">
    <name type="scientific">Gadus morhua</name>
    <name type="common">Atlantic cod</name>
    <dbReference type="NCBI Taxonomy" id="8049"/>
    <lineage>
        <taxon>Eukaryota</taxon>
        <taxon>Metazoa</taxon>
        <taxon>Chordata</taxon>
        <taxon>Craniata</taxon>
        <taxon>Vertebrata</taxon>
        <taxon>Euteleostomi</taxon>
        <taxon>Actinopterygii</taxon>
        <taxon>Neopterygii</taxon>
        <taxon>Teleostei</taxon>
        <taxon>Neoteleostei</taxon>
        <taxon>Acanthomorphata</taxon>
        <taxon>Zeiogadaria</taxon>
        <taxon>Gadariae</taxon>
        <taxon>Gadiformes</taxon>
        <taxon>Gadoidei</taxon>
        <taxon>Gadidae</taxon>
        <taxon>Gadus</taxon>
    </lineage>
</organism>
<dbReference type="GO" id="GO:0003774">
    <property type="term" value="F:cytoskeletal motor activity"/>
    <property type="evidence" value="ECO:0007669"/>
    <property type="project" value="UniProtKB-UniRule"/>
</dbReference>
<evidence type="ECO:0000256" key="5">
    <source>
        <dbReference type="PROSITE-ProRule" id="PRU00782"/>
    </source>
</evidence>
<keyword evidence="2 5" id="KW-0067">ATP-binding</keyword>
<dbReference type="CDD" id="cd14473">
    <property type="entry name" value="FERM_B-lobe"/>
    <property type="match status" value="1"/>
</dbReference>
<dbReference type="Gene3D" id="2.30.29.30">
    <property type="entry name" value="Pleckstrin-homology domain (PH domain)/Phosphotyrosine-binding domain (PTB)"/>
    <property type="match status" value="4"/>
</dbReference>
<feature type="coiled-coil region" evidence="6">
    <location>
        <begin position="841"/>
        <end position="868"/>
    </location>
</feature>
<evidence type="ECO:0000256" key="1">
    <source>
        <dbReference type="ARBA" id="ARBA00022741"/>
    </source>
</evidence>
<dbReference type="InterPro" id="IPR038185">
    <property type="entry name" value="MyTH4_dom_sf"/>
</dbReference>
<dbReference type="SMART" id="SM00242">
    <property type="entry name" value="MYSc"/>
    <property type="match status" value="1"/>
</dbReference>
<dbReference type="Ensembl" id="ENSGMOT00000045512.1">
    <property type="protein sequence ID" value="ENSGMOP00000053116.1"/>
    <property type="gene ID" value="ENSGMOG00000010893.2"/>
</dbReference>
<dbReference type="SMART" id="SM00295">
    <property type="entry name" value="B41"/>
    <property type="match status" value="1"/>
</dbReference>
<dbReference type="Gene3D" id="6.20.240.20">
    <property type="match status" value="1"/>
</dbReference>
<dbReference type="Gene3D" id="1.20.5.190">
    <property type="match status" value="1"/>
</dbReference>
<keyword evidence="3 5" id="KW-0518">Myosin</keyword>
<dbReference type="SUPFAM" id="SSF50729">
    <property type="entry name" value="PH domain-like"/>
    <property type="match status" value="4"/>
</dbReference>
<dbReference type="InterPro" id="IPR000857">
    <property type="entry name" value="MyTH4_dom"/>
</dbReference>
<dbReference type="InterPro" id="IPR000048">
    <property type="entry name" value="IQ_motif_EF-hand-BS"/>
</dbReference>
<dbReference type="InterPro" id="IPR027417">
    <property type="entry name" value="P-loop_NTPase"/>
</dbReference>
<dbReference type="CDD" id="cd13202">
    <property type="entry name" value="FERM_C_MyoX"/>
    <property type="match status" value="1"/>
</dbReference>
<dbReference type="InterPro" id="IPR035963">
    <property type="entry name" value="FERM_2"/>
</dbReference>
<dbReference type="InterPro" id="IPR001849">
    <property type="entry name" value="PH_domain"/>
</dbReference>
<sequence length="1846" mass="211812">VEKEQLVPSTVNSCGDGTLVVTTDYGEVRTAEVTRERVYAMHPSSNEGVEDMSCLAELHEAAILHNLHQRYKKDSIYTNIGSILAAVNPYKQIPGMYDPDRVELYSKHHLGELPPHIYAIANECYRCIWKRHDSQCVLISGESGAGKTESTKLLLQFLSVMSQNSAGTPPTEKSTRVEEAIVQSSPIMEAFGNAKTVYNNNSSRFGKFIQLHFSEGGNIQGGCVFDCILSCNRVVRQNPGERNYHIFYALLAGATKDHKEQYFLGEPPESFHYLNQSGCIKDKSLNDKELYNSVMEALKVLEFTEEESRDMFKLLSGVLQLGNIEFMTAGGAQITTKQGEPIDLLGLDCFQLSEVLTQRSIILRGEEICSPLTIEQAVDSRDSVAMALYAQCFSWIVRKINQKVKGKENFKSIGILDIFGFENFEVNRFEQFNINYANEKLQEYFNKHIFSLEQLEYNREGVQWDAIDWMDNAECLDLIEKKLGMLALVNEESRFPKGTDFTLMEKLHSRHSTNPYYVKPRLADHQFGIKHYAGEVLYDVRGILEKNRDTFRDDILNMLKESRLDFIYDLFEKVGSRNNEETLKMGTARRKPTVSSQFRDSLHSLMGTLSVSNPFFIRCIKPNMEKNPTVFDPEVVINQLRYSGMLETVKIRRAGFPVRRTFVDFLSRYKIISKNKVSTVGDDKKKNMDLLTKYDKTKKEWQIGKTKVFMKEALEQRLEKDRDEVRRAAAMVIRAHLLAYSARKHFKQVRSSVLTLQKHFRKHILRRRFVRQRKAALVLQRHRRGQVARSRVRKIRDERKRLKREEEEKTKKKEQAAAPLLRKESAECLRCSLTHLPSQVETRQMEEILKLEREIERLQRKREDGVSLLCESSKQELQLRRDAEIKRMKKEASRKATELIDLLNFGGLDAALVDAEPKAPDAEVICLSVCLSVCLLPVNLSSLQYGDSDDEHDGLLDTDEEVGVGHRVSILNGNGPPYFHSYLYMKAGLMIPWRRRWCVLKDETFMWFRSKQESLKSGWLYKKGGGLSTLSRRNWKMRWFVLRDSKLMYFENDSEEKLKGTIDIRAAKEIVDNHEKENALNIVTEERTYQVFAESPEDAGGWFNVLSKVRVCTPEQLLDMSHEQANPKNAVGTLDVGLVDSVCASDNPDRPNSFVIITANRVIHCNTDTAEEMHHWISLLQKPKGDAKVDGQEFLVRGWLQKEMKTNAKSTSLKLKKRWFVLTHNSLDYYKSSERNSSKMGTLVLNSLCSVVQPDERVHRETGYWNIVVHGRKHSYRLYTKILNDAIRWTAALQGVIDSKTPIETPTLQLIRDIRENSVNQDLVPFREYTPPPHPLHLFQRKLGYASLQDEAVRVFNSLQEMETLGDTVAIIQGILQTCQDLRPLTDEVYAQVIKQTNHVPQDNIQANRAHWHLLTCMSCTFLPSRGILRYLRFHLKRVRERYPGTEIERYATFIGESLKKTKTREFVPSQEEIAALLVRQEMSTTVYCHGGGSCKISINSHTTAGQVVEKLIRGLAIEESRNLFSLFEHNQCTDRALESRVIVADVLAKFEKLSGSEEEDEEGEWRLYFKLYCFLDVESMPKEGVEFAFMFEQAHESLISGHFPASEENLQNLAALRLQYLQGDGAGRAGWSLGNVYPIARLRHRIMHSTKPGTGGTVGGAPEKRRTPSFLDGTLRRSFKTGSLKKQKVEEEQMLEMWVKEETSATRANVLEKWTRLQGLPQHQAMLNYMSIIKEWPGYGSTLFDVECKEGGYPHELWLGVSADNVSVYKRGEPKPLETFRYEQITFFGAPQPCTYKIIVDEREIFFETPMVGDVAKIMRAYINMIVKKRCSILSVSSVGSAWMS</sequence>
<dbReference type="CDD" id="cd17206">
    <property type="entry name" value="FERM_F1_Myosin-X"/>
    <property type="match status" value="1"/>
</dbReference>
<dbReference type="CDD" id="cd13297">
    <property type="entry name" value="PH3_MyoX-like"/>
    <property type="match status" value="1"/>
</dbReference>
<dbReference type="GeneTree" id="ENSGT00940000164909"/>
<feature type="region of interest" description="Disordered" evidence="7">
    <location>
        <begin position="1651"/>
        <end position="1670"/>
    </location>
</feature>
<dbReference type="InterPro" id="IPR011993">
    <property type="entry name" value="PH-like_dom_sf"/>
</dbReference>
<dbReference type="Gene3D" id="1.20.120.720">
    <property type="entry name" value="Myosin VI head, motor domain, U50 subdomain"/>
    <property type="match status" value="1"/>
</dbReference>
<dbReference type="InterPro" id="IPR031971">
    <property type="entry name" value="MYO10_CC"/>
</dbReference>
<dbReference type="SUPFAM" id="SSF47031">
    <property type="entry name" value="Second domain of FERM"/>
    <property type="match status" value="1"/>
</dbReference>
<dbReference type="InterPro" id="IPR040640">
    <property type="entry name" value="MyoX_N_SH3"/>
</dbReference>
<dbReference type="Pfam" id="PF00063">
    <property type="entry name" value="Myosin_head"/>
    <property type="match status" value="1"/>
</dbReference>
<dbReference type="SMART" id="SM00015">
    <property type="entry name" value="IQ"/>
    <property type="match status" value="3"/>
</dbReference>
<dbReference type="CDD" id="cd13296">
    <property type="entry name" value="PH2_MyoX"/>
    <property type="match status" value="1"/>
</dbReference>
<evidence type="ECO:0000256" key="3">
    <source>
        <dbReference type="ARBA" id="ARBA00023123"/>
    </source>
</evidence>
<keyword evidence="1 5" id="KW-0547">Nucleotide-binding</keyword>
<dbReference type="InterPro" id="IPR041797">
    <property type="entry name" value="MyoX_FERM_C"/>
</dbReference>
<dbReference type="Pfam" id="PF00784">
    <property type="entry name" value="MyTH4"/>
    <property type="match status" value="1"/>
</dbReference>
<evidence type="ECO:0000259" key="9">
    <source>
        <dbReference type="PROSITE" id="PS50057"/>
    </source>
</evidence>
<comment type="similarity">
    <text evidence="5">Belongs to the TRAFAC class myosin-kinesin ATPase superfamily. Myosin family.</text>
</comment>
<dbReference type="InterPro" id="IPR000299">
    <property type="entry name" value="FERM_domain"/>
</dbReference>
<feature type="domain" description="Myosin motor" evidence="11">
    <location>
        <begin position="47"/>
        <end position="723"/>
    </location>
</feature>
<evidence type="ECO:0000259" key="11">
    <source>
        <dbReference type="PROSITE" id="PS51456"/>
    </source>
</evidence>
<evidence type="ECO:0000256" key="7">
    <source>
        <dbReference type="SAM" id="MobiDB-lite"/>
    </source>
</evidence>
<dbReference type="Pfam" id="PF00373">
    <property type="entry name" value="FERM_M"/>
    <property type="match status" value="1"/>
</dbReference>
<feature type="domain" description="MyTH4" evidence="10">
    <location>
        <begin position="1329"/>
        <end position="1478"/>
    </location>
</feature>
<dbReference type="GO" id="GO:0044295">
    <property type="term" value="C:axonal growth cone"/>
    <property type="evidence" value="ECO:0007669"/>
    <property type="project" value="TreeGrafter"/>
</dbReference>
<keyword evidence="4 5" id="KW-0505">Motor protein</keyword>
<keyword evidence="6" id="KW-0175">Coiled coil</keyword>
<dbReference type="InterPro" id="IPR036124">
    <property type="entry name" value="MYSc_Myo10"/>
</dbReference>
<dbReference type="InterPro" id="IPR001609">
    <property type="entry name" value="Myosin_head_motor_dom-like"/>
</dbReference>
<dbReference type="PANTHER" id="PTHR46049">
    <property type="entry name" value="AGAP003327-PA"/>
    <property type="match status" value="1"/>
</dbReference>
<dbReference type="Gene3D" id="1.20.58.530">
    <property type="match status" value="1"/>
</dbReference>
<evidence type="ECO:0000256" key="6">
    <source>
        <dbReference type="SAM" id="Coils"/>
    </source>
</evidence>
<feature type="domain" description="PH" evidence="8">
    <location>
        <begin position="1193"/>
        <end position="1298"/>
    </location>
</feature>
<feature type="binding site" evidence="5">
    <location>
        <begin position="141"/>
        <end position="148"/>
    </location>
    <ligand>
        <name>ATP</name>
        <dbReference type="ChEBI" id="CHEBI:30616"/>
    </ligand>
</feature>
<dbReference type="Pfam" id="PF21989">
    <property type="entry name" value="RA_2"/>
    <property type="match status" value="1"/>
</dbReference>
<dbReference type="GO" id="GO:0003779">
    <property type="term" value="F:actin binding"/>
    <property type="evidence" value="ECO:0007669"/>
    <property type="project" value="UniProtKB-KW"/>
</dbReference>
<reference evidence="12" key="1">
    <citation type="submission" date="2025-08" db="UniProtKB">
        <authorList>
            <consortium name="Ensembl"/>
        </authorList>
    </citation>
    <scope>IDENTIFICATION</scope>
</reference>
<dbReference type="SMART" id="SM00139">
    <property type="entry name" value="MyTH4"/>
    <property type="match status" value="1"/>
</dbReference>